<protein>
    <submittedName>
        <fullName evidence="2">Uncharacterized protein</fullName>
    </submittedName>
</protein>
<feature type="compositionally biased region" description="Polar residues" evidence="1">
    <location>
        <begin position="29"/>
        <end position="39"/>
    </location>
</feature>
<dbReference type="EMBL" id="BAABCE010000024">
    <property type="protein sequence ID" value="GAA3588206.1"/>
    <property type="molecule type" value="Genomic_DNA"/>
</dbReference>
<gene>
    <name evidence="2" type="ORF">GCM10022295_82220</name>
</gene>
<organism evidence="2 3">
    <name type="scientific">Streptomyces osmaniensis</name>
    <dbReference type="NCBI Taxonomy" id="593134"/>
    <lineage>
        <taxon>Bacteria</taxon>
        <taxon>Bacillati</taxon>
        <taxon>Actinomycetota</taxon>
        <taxon>Actinomycetes</taxon>
        <taxon>Kitasatosporales</taxon>
        <taxon>Streptomycetaceae</taxon>
        <taxon>Streptomyces</taxon>
    </lineage>
</organism>
<dbReference type="Proteomes" id="UP001500707">
    <property type="component" value="Unassembled WGS sequence"/>
</dbReference>
<name>A0ABP6YPV6_9ACTN</name>
<comment type="caution">
    <text evidence="2">The sequence shown here is derived from an EMBL/GenBank/DDBJ whole genome shotgun (WGS) entry which is preliminary data.</text>
</comment>
<feature type="region of interest" description="Disordered" evidence="1">
    <location>
        <begin position="1"/>
        <end position="41"/>
    </location>
</feature>
<keyword evidence="3" id="KW-1185">Reference proteome</keyword>
<accession>A0ABP6YPV6</accession>
<sequence length="64" mass="7008">MRLCRAGADETTQHPSGRGGRHGAAVASSEPTQGTQITVRNARPQVRATLHAIGWDRLQRHHDE</sequence>
<evidence type="ECO:0000313" key="2">
    <source>
        <dbReference type="EMBL" id="GAA3588206.1"/>
    </source>
</evidence>
<proteinExistence type="predicted"/>
<evidence type="ECO:0000256" key="1">
    <source>
        <dbReference type="SAM" id="MobiDB-lite"/>
    </source>
</evidence>
<evidence type="ECO:0000313" key="3">
    <source>
        <dbReference type="Proteomes" id="UP001500707"/>
    </source>
</evidence>
<reference evidence="3" key="1">
    <citation type="journal article" date="2019" name="Int. J. Syst. Evol. Microbiol.">
        <title>The Global Catalogue of Microorganisms (GCM) 10K type strain sequencing project: providing services to taxonomists for standard genome sequencing and annotation.</title>
        <authorList>
            <consortium name="The Broad Institute Genomics Platform"/>
            <consortium name="The Broad Institute Genome Sequencing Center for Infectious Disease"/>
            <person name="Wu L."/>
            <person name="Ma J."/>
        </authorList>
    </citation>
    <scope>NUCLEOTIDE SEQUENCE [LARGE SCALE GENOMIC DNA]</scope>
    <source>
        <strain evidence="3">JCM 17656</strain>
    </source>
</reference>